<feature type="transmembrane region" description="Helical" evidence="1">
    <location>
        <begin position="29"/>
        <end position="50"/>
    </location>
</feature>
<comment type="caution">
    <text evidence="2">The sequence shown here is derived from an EMBL/GenBank/DDBJ whole genome shotgun (WGS) entry which is preliminary data.</text>
</comment>
<keyword evidence="1" id="KW-1133">Transmembrane helix</keyword>
<feature type="transmembrane region" description="Helical" evidence="1">
    <location>
        <begin position="96"/>
        <end position="114"/>
    </location>
</feature>
<name>A0ABR7XK98_9BACT</name>
<proteinExistence type="predicted"/>
<evidence type="ECO:0000256" key="1">
    <source>
        <dbReference type="SAM" id="Phobius"/>
    </source>
</evidence>
<evidence type="ECO:0000313" key="2">
    <source>
        <dbReference type="EMBL" id="MBD1397811.1"/>
    </source>
</evidence>
<feature type="transmembrane region" description="Helical" evidence="1">
    <location>
        <begin position="62"/>
        <end position="84"/>
    </location>
</feature>
<keyword evidence="1" id="KW-0472">Membrane</keyword>
<protein>
    <submittedName>
        <fullName evidence="2">Uncharacterized protein</fullName>
    </submittedName>
</protein>
<keyword evidence="3" id="KW-1185">Reference proteome</keyword>
<reference evidence="2 3" key="1">
    <citation type="submission" date="2020-09" db="EMBL/GenBank/DDBJ databases">
        <title>Genome sequencing and assembly of Pontibacter sp.</title>
        <authorList>
            <person name="Chhetri G."/>
        </authorList>
    </citation>
    <scope>NUCLEOTIDE SEQUENCE [LARGE SCALE GENOMIC DNA]</scope>
    <source>
        <strain evidence="2 3">JH31</strain>
    </source>
</reference>
<keyword evidence="1" id="KW-0812">Transmembrane</keyword>
<sequence length="131" mass="14967">MSSLILIPWIIYGFKNPEKNTLGLNQSKLSLILLIAFEVLYFAILVGLLGERNPEIAGSGSFGWMYYLVYEKGIFPIFMIAELIEPVLGDKVDNYPILYFITALLMDYIILKIISPKTIYYFERNPSANKS</sequence>
<dbReference type="EMBL" id="JACXAJ010000005">
    <property type="protein sequence ID" value="MBD1397811.1"/>
    <property type="molecule type" value="Genomic_DNA"/>
</dbReference>
<accession>A0ABR7XK98</accession>
<dbReference type="RefSeq" id="WP_191183970.1">
    <property type="nucleotide sequence ID" value="NZ_JACXAJ010000005.1"/>
</dbReference>
<gene>
    <name evidence="2" type="ORF">H9Q13_11605</name>
</gene>
<organism evidence="2 3">
    <name type="scientific">Pontibacter aquaedesilientis</name>
    <dbReference type="NCBI Taxonomy" id="2766980"/>
    <lineage>
        <taxon>Bacteria</taxon>
        <taxon>Pseudomonadati</taxon>
        <taxon>Bacteroidota</taxon>
        <taxon>Cytophagia</taxon>
        <taxon>Cytophagales</taxon>
        <taxon>Hymenobacteraceae</taxon>
        <taxon>Pontibacter</taxon>
    </lineage>
</organism>
<evidence type="ECO:0000313" key="3">
    <source>
        <dbReference type="Proteomes" id="UP000625551"/>
    </source>
</evidence>
<dbReference type="Proteomes" id="UP000625551">
    <property type="component" value="Unassembled WGS sequence"/>
</dbReference>